<dbReference type="PRINTS" id="PR00387">
    <property type="entry name" value="PDIESTERASE1"/>
</dbReference>
<dbReference type="InterPro" id="IPR036971">
    <property type="entry name" value="PDEase_catalytic_dom_sf"/>
</dbReference>
<comment type="subcellular location">
    <subcellularLocation>
        <location evidence="1">Membrane</location>
    </subcellularLocation>
</comment>
<feature type="binding site" evidence="9">
    <location>
        <position position="872"/>
    </location>
    <ligand>
        <name>Zn(2+)</name>
        <dbReference type="ChEBI" id="CHEBI:29105"/>
        <label>1</label>
    </ligand>
</feature>
<evidence type="ECO:0000259" key="12">
    <source>
        <dbReference type="PROSITE" id="PS50839"/>
    </source>
</evidence>
<dbReference type="Proteomes" id="UP000613740">
    <property type="component" value="Unassembled WGS sequence"/>
</dbReference>
<feature type="compositionally biased region" description="Low complexity" evidence="10">
    <location>
        <begin position="1177"/>
        <end position="1186"/>
    </location>
</feature>
<proteinExistence type="predicted"/>
<evidence type="ECO:0000256" key="5">
    <source>
        <dbReference type="ARBA" id="ARBA00022989"/>
    </source>
</evidence>
<dbReference type="CDD" id="cd00077">
    <property type="entry name" value="HDc"/>
    <property type="match status" value="1"/>
</dbReference>
<keyword evidence="4" id="KW-0378">Hydrolase</keyword>
<name>A0A835WRR0_9CHLO</name>
<evidence type="ECO:0000256" key="3">
    <source>
        <dbReference type="ARBA" id="ARBA00022723"/>
    </source>
</evidence>
<evidence type="ECO:0008006" key="16">
    <source>
        <dbReference type="Google" id="ProtNLM"/>
    </source>
</evidence>
<feature type="domain" description="CHASE" evidence="12">
    <location>
        <begin position="139"/>
        <end position="260"/>
    </location>
</feature>
<dbReference type="OrthoDB" id="546632at2759"/>
<gene>
    <name evidence="14" type="ORF">HYH02_003431</name>
</gene>
<dbReference type="InterPro" id="IPR042240">
    <property type="entry name" value="CHASE_sf"/>
</dbReference>
<dbReference type="Pfam" id="PF03924">
    <property type="entry name" value="CHASE"/>
    <property type="match status" value="1"/>
</dbReference>
<feature type="region of interest" description="Disordered" evidence="10">
    <location>
        <begin position="1120"/>
        <end position="1216"/>
    </location>
</feature>
<dbReference type="PANTHER" id="PTHR11347">
    <property type="entry name" value="CYCLIC NUCLEOTIDE PHOSPHODIESTERASE"/>
    <property type="match status" value="1"/>
</dbReference>
<dbReference type="Gene3D" id="3.30.450.350">
    <property type="entry name" value="CHASE domain"/>
    <property type="match status" value="1"/>
</dbReference>
<evidence type="ECO:0000256" key="1">
    <source>
        <dbReference type="ARBA" id="ARBA00004370"/>
    </source>
</evidence>
<feature type="binding site" evidence="9">
    <location>
        <position position="835"/>
    </location>
    <ligand>
        <name>Zn(2+)</name>
        <dbReference type="ChEBI" id="CHEBI:29105"/>
        <label>1</label>
    </ligand>
</feature>
<organism evidence="14 15">
    <name type="scientific">Chlamydomonas schloesseri</name>
    <dbReference type="NCBI Taxonomy" id="2026947"/>
    <lineage>
        <taxon>Eukaryota</taxon>
        <taxon>Viridiplantae</taxon>
        <taxon>Chlorophyta</taxon>
        <taxon>core chlorophytes</taxon>
        <taxon>Chlorophyceae</taxon>
        <taxon>CS clade</taxon>
        <taxon>Chlamydomonadales</taxon>
        <taxon>Chlamydomonadaceae</taxon>
        <taxon>Chlamydomonas</taxon>
    </lineage>
</organism>
<dbReference type="InterPro" id="IPR003607">
    <property type="entry name" value="HD/PDEase_dom"/>
</dbReference>
<dbReference type="Gene3D" id="1.10.1300.10">
    <property type="entry name" value="3'5'-cyclic nucleotide phosphodiesterase, catalytic domain"/>
    <property type="match status" value="1"/>
</dbReference>
<evidence type="ECO:0000256" key="10">
    <source>
        <dbReference type="SAM" id="MobiDB-lite"/>
    </source>
</evidence>
<reference evidence="14" key="1">
    <citation type="journal article" date="2020" name="bioRxiv">
        <title>Comparative genomics of Chlamydomonas.</title>
        <authorList>
            <person name="Craig R.J."/>
            <person name="Hasan A.R."/>
            <person name="Ness R.W."/>
            <person name="Keightley P.D."/>
        </authorList>
    </citation>
    <scope>NUCLEOTIDE SEQUENCE</scope>
    <source>
        <strain evidence="14">CCAP 11/173</strain>
    </source>
</reference>
<sequence length="1216" mass="128683">MEDHNYHHQTRERRGIKYWLNFAHAEVLVTFRIIIRYPITTLLLPFIAFGLTLGIGVWSLTTVRNAQVDSSKDRGAIMALDVAVWLRQQLSTAIAPVLLAAAVAQYDPHWSSVEPLFEGLAPAMLAQAPNNSIRALQLQPSGVIRSVYPLKGNENAVGLNLFTSDSNREGALKTVRDRTMTVSGPMDLVQGFYGVIIRQPVFVRGAAPNATFGVPDPLPNPACGEPCAYNNSTGLFWGFTGAVVDVDALISTPDSKLESLRQMGYSYSVTVVGAPAGTRAVASSAKAPKDPVTAMVQLPNAQWEVAVAPEEGWNTNWYGGLLAGVIMLSLAVSSALLLALVSRRRHQQLLEAILPRSLIRELDTDGGPSLTMGHRRTTLQDIGETPADLLLDMMSDLLEGFTPELCDVVFIRTALLRNMDLYTPIDVKNHIKGANLDAEVAQALMQQLMGAGPRSGMWDPRQLNSDPIGTADGARDLEQGGAGERSSHATLGGAHASTFDAFSTTLAFIVSSEAAAAGLGARTSTTPSGVRRVPSNVDSDVQEGVPPMVARGASARGGGLLGPLRWLQRDQREAATSASGLMPGMGQDSDAAADDGTEPGGGGGGGGGTGGGGAGGPSSGASARALSGGGVRGLLAAAGISGKRRGIMSLASAQNQSMDGGFSSGSGGGTVSPAGVRLTVPGAASQVQAEEGVAHRAFSVSGRTPPPGGRVSSRMVFFAAKERRNSVGPREHRERRNSIESAPAGDLLTLPPPPPPPPVIADEVERLLAKVDGWHFDMLEVAKATNGHALSVTGFFVIQRAGLISRFKLNPVVLARFLRCVESGYVNTPYHNSTHAADVLQMLHVIIHNAQLHVHYLDELGLLAMYFAAVIHDFGHPGLTGDFLINTSDQLALRYNDRSPLENHHCAAAFTLMRRPEFDLLAPLSAAERSSFRKQVIELVLATDMKQHFSILSHFNTVHRLAAYSQQQQQAAAPVPGSAHQLTKAPTLQRKGTSEMSPADAAGPPKPLDDTERSLSLQVALKCADISNLGRELECYKRWVALLEEEMFLQGDKERELGITISPLCDRTKLGVSKSQTGFFDFVALPLVHAMTSAFPGAAKLKRFFMDNYNYWKNPTDANGSAPSGTAGALPPTPAAAASGKSLAAVAPEPQPAAVQPAAAQLEQPELRTKPQPPQGPQGAPQGTAPVLEANGGKAAEKEDAAPRHPADSNANSSTQ</sequence>
<dbReference type="InterPro" id="IPR002073">
    <property type="entry name" value="PDEase_catalytic_dom"/>
</dbReference>
<feature type="binding site" evidence="9">
    <location>
        <position position="873"/>
    </location>
    <ligand>
        <name>Zn(2+)</name>
        <dbReference type="ChEBI" id="CHEBI:29105"/>
        <label>2</label>
    </ligand>
</feature>
<feature type="region of interest" description="Disordered" evidence="10">
    <location>
        <begin position="452"/>
        <end position="490"/>
    </location>
</feature>
<dbReference type="SMART" id="SM00471">
    <property type="entry name" value="HDc"/>
    <property type="match status" value="1"/>
</dbReference>
<comment type="caution">
    <text evidence="14">The sequence shown here is derived from an EMBL/GenBank/DDBJ whole genome shotgun (WGS) entry which is preliminary data.</text>
</comment>
<feature type="binding site" evidence="8">
    <location>
        <position position="873"/>
    </location>
    <ligand>
        <name>AMP</name>
        <dbReference type="ChEBI" id="CHEBI:456215"/>
    </ligand>
</feature>
<feature type="binding site" evidence="9">
    <location>
        <position position="1025"/>
    </location>
    <ligand>
        <name>Zn(2+)</name>
        <dbReference type="ChEBI" id="CHEBI:29105"/>
        <label>1</label>
    </ligand>
</feature>
<feature type="transmembrane region" description="Helical" evidence="11">
    <location>
        <begin position="42"/>
        <end position="61"/>
    </location>
</feature>
<feature type="region of interest" description="Disordered" evidence="10">
    <location>
        <begin position="723"/>
        <end position="755"/>
    </location>
</feature>
<dbReference type="InterPro" id="IPR023088">
    <property type="entry name" value="PDEase"/>
</dbReference>
<protein>
    <recommendedName>
        <fullName evidence="16">Phosphodiesterase</fullName>
    </recommendedName>
</protein>
<keyword evidence="3 9" id="KW-0479">Metal-binding</keyword>
<dbReference type="SMART" id="SM01079">
    <property type="entry name" value="CHASE"/>
    <property type="match status" value="1"/>
</dbReference>
<evidence type="ECO:0000259" key="13">
    <source>
        <dbReference type="PROSITE" id="PS51845"/>
    </source>
</evidence>
<feature type="active site" description="Proton donor" evidence="7">
    <location>
        <position position="831"/>
    </location>
</feature>
<dbReference type="GO" id="GO:0016020">
    <property type="term" value="C:membrane"/>
    <property type="evidence" value="ECO:0007669"/>
    <property type="project" value="UniProtKB-SubCell"/>
</dbReference>
<feature type="binding site" evidence="8">
    <location>
        <begin position="831"/>
        <end position="835"/>
    </location>
    <ligand>
        <name>AMP</name>
        <dbReference type="ChEBI" id="CHEBI:456215"/>
    </ligand>
</feature>
<keyword evidence="15" id="KW-1185">Reference proteome</keyword>
<dbReference type="PROSITE" id="PS51845">
    <property type="entry name" value="PDEASE_I_2"/>
    <property type="match status" value="1"/>
</dbReference>
<feature type="region of interest" description="Disordered" evidence="10">
    <location>
        <begin position="573"/>
        <end position="625"/>
    </location>
</feature>
<feature type="region of interest" description="Disordered" evidence="10">
    <location>
        <begin position="988"/>
        <end position="1010"/>
    </location>
</feature>
<feature type="compositionally biased region" description="Low complexity" evidence="10">
    <location>
        <begin position="1120"/>
        <end position="1164"/>
    </location>
</feature>
<dbReference type="GO" id="GO:0046872">
    <property type="term" value="F:metal ion binding"/>
    <property type="evidence" value="ECO:0007669"/>
    <property type="project" value="UniProtKB-KW"/>
</dbReference>
<feature type="region of interest" description="Disordered" evidence="10">
    <location>
        <begin position="520"/>
        <end position="544"/>
    </location>
</feature>
<feature type="binding site" evidence="8">
    <location>
        <position position="1076"/>
    </location>
    <ligand>
        <name>AMP</name>
        <dbReference type="ChEBI" id="CHEBI:456215"/>
    </ligand>
</feature>
<dbReference type="PROSITE" id="PS50839">
    <property type="entry name" value="CHASE"/>
    <property type="match status" value="1"/>
</dbReference>
<evidence type="ECO:0000256" key="6">
    <source>
        <dbReference type="ARBA" id="ARBA00023136"/>
    </source>
</evidence>
<dbReference type="AlphaFoldDB" id="A0A835WRR0"/>
<dbReference type="SUPFAM" id="SSF109604">
    <property type="entry name" value="HD-domain/PDEase-like"/>
    <property type="match status" value="1"/>
</dbReference>
<feature type="compositionally biased region" description="Basic and acidic residues" evidence="10">
    <location>
        <begin position="1195"/>
        <end position="1207"/>
    </location>
</feature>
<evidence type="ECO:0000256" key="9">
    <source>
        <dbReference type="PIRSR" id="PIRSR623088-3"/>
    </source>
</evidence>
<dbReference type="GO" id="GO:0004114">
    <property type="term" value="F:3',5'-cyclic-nucleotide phosphodiesterase activity"/>
    <property type="evidence" value="ECO:0007669"/>
    <property type="project" value="InterPro"/>
</dbReference>
<feature type="binding site" evidence="9">
    <location>
        <position position="873"/>
    </location>
    <ligand>
        <name>Zn(2+)</name>
        <dbReference type="ChEBI" id="CHEBI:29105"/>
        <label>1</label>
    </ligand>
</feature>
<feature type="binding site" evidence="8">
    <location>
        <position position="1025"/>
    </location>
    <ligand>
        <name>AMP</name>
        <dbReference type="ChEBI" id="CHEBI:456215"/>
    </ligand>
</feature>
<evidence type="ECO:0000313" key="15">
    <source>
        <dbReference type="Proteomes" id="UP000613740"/>
    </source>
</evidence>
<dbReference type="GO" id="GO:0007165">
    <property type="term" value="P:signal transduction"/>
    <property type="evidence" value="ECO:0007669"/>
    <property type="project" value="InterPro"/>
</dbReference>
<evidence type="ECO:0000313" key="14">
    <source>
        <dbReference type="EMBL" id="KAG2451651.1"/>
    </source>
</evidence>
<evidence type="ECO:0000256" key="7">
    <source>
        <dbReference type="PIRSR" id="PIRSR623088-1"/>
    </source>
</evidence>
<dbReference type="InterPro" id="IPR006189">
    <property type="entry name" value="CHASE_dom"/>
</dbReference>
<accession>A0A835WRR0</accession>
<dbReference type="Pfam" id="PF00233">
    <property type="entry name" value="PDEase_I"/>
    <property type="match status" value="1"/>
</dbReference>
<feature type="compositionally biased region" description="Basic and acidic residues" evidence="10">
    <location>
        <begin position="723"/>
        <end position="738"/>
    </location>
</feature>
<dbReference type="EMBL" id="JAEHOD010000007">
    <property type="protein sequence ID" value="KAG2451651.1"/>
    <property type="molecule type" value="Genomic_DNA"/>
</dbReference>
<keyword evidence="5 11" id="KW-1133">Transmembrane helix</keyword>
<keyword evidence="2 11" id="KW-0812">Transmembrane</keyword>
<feature type="transmembrane region" description="Helical" evidence="11">
    <location>
        <begin position="317"/>
        <end position="341"/>
    </location>
</feature>
<feature type="compositionally biased region" description="Gly residues" evidence="10">
    <location>
        <begin position="598"/>
        <end position="618"/>
    </location>
</feature>
<evidence type="ECO:0000256" key="11">
    <source>
        <dbReference type="SAM" id="Phobius"/>
    </source>
</evidence>
<feature type="domain" description="PDEase" evidence="13">
    <location>
        <begin position="752"/>
        <end position="1119"/>
    </location>
</feature>
<evidence type="ECO:0000256" key="4">
    <source>
        <dbReference type="ARBA" id="ARBA00022801"/>
    </source>
</evidence>
<evidence type="ECO:0000256" key="8">
    <source>
        <dbReference type="PIRSR" id="PIRSR623088-2"/>
    </source>
</evidence>
<evidence type="ECO:0000256" key="2">
    <source>
        <dbReference type="ARBA" id="ARBA00022692"/>
    </source>
</evidence>
<keyword evidence="6 11" id="KW-0472">Membrane</keyword>